<gene>
    <name evidence="2" type="ORF">HUE58_06685</name>
</gene>
<dbReference type="InterPro" id="IPR032809">
    <property type="entry name" value="Put_HupE_UreJ"/>
</dbReference>
<reference evidence="2 3" key="1">
    <citation type="submission" date="2020-05" db="EMBL/GenBank/DDBJ databases">
        <title>Horizontal transmission and recombination maintain forever young bacterial symbiont genomes.</title>
        <authorList>
            <person name="Russell S.L."/>
            <person name="Pepper-Tunick E."/>
            <person name="Svedberg J."/>
            <person name="Byrne A."/>
            <person name="Ruelas Castillo J."/>
            <person name="Vollmers C."/>
            <person name="Beinart R.A."/>
            <person name="Corbett-Detig R."/>
        </authorList>
    </citation>
    <scope>NUCLEOTIDE SEQUENCE [LARGE SCALE GENOMIC DNA]</scope>
    <source>
        <strain evidence="2">JDF_Ridge</strain>
    </source>
</reference>
<keyword evidence="1" id="KW-1133">Transmembrane helix</keyword>
<organism evidence="2 3">
    <name type="scientific">Candidatus Ruthia endofausta</name>
    <dbReference type="NCBI Taxonomy" id="2738852"/>
    <lineage>
        <taxon>Bacteria</taxon>
        <taxon>Pseudomonadati</taxon>
        <taxon>Pseudomonadota</taxon>
        <taxon>Gammaproteobacteria</taxon>
        <taxon>Candidatus Pseudothioglobaceae</taxon>
        <taxon>Candidatus Ruthturnera</taxon>
    </lineage>
</organism>
<dbReference type="EMBL" id="CP054490">
    <property type="protein sequence ID" value="QKQ24752.1"/>
    <property type="molecule type" value="Genomic_DNA"/>
</dbReference>
<feature type="transmembrane region" description="Helical" evidence="1">
    <location>
        <begin position="194"/>
        <end position="217"/>
    </location>
</feature>
<feature type="transmembrane region" description="Helical" evidence="1">
    <location>
        <begin position="352"/>
        <end position="370"/>
    </location>
</feature>
<accession>A0A6N0HQR6</accession>
<keyword evidence="1" id="KW-0812">Transmembrane</keyword>
<dbReference type="RefSeq" id="WP_174606188.1">
    <property type="nucleotide sequence ID" value="NZ_CP054490.1"/>
</dbReference>
<feature type="transmembrane region" description="Helical" evidence="1">
    <location>
        <begin position="229"/>
        <end position="252"/>
    </location>
</feature>
<keyword evidence="3" id="KW-1185">Reference proteome</keyword>
<feature type="transmembrane region" description="Helical" evidence="1">
    <location>
        <begin position="258"/>
        <end position="276"/>
    </location>
</feature>
<keyword evidence="1" id="KW-0472">Membrane</keyword>
<evidence type="ECO:0000313" key="2">
    <source>
        <dbReference type="EMBL" id="QKQ24752.1"/>
    </source>
</evidence>
<feature type="transmembrane region" description="Helical" evidence="1">
    <location>
        <begin position="326"/>
        <end position="345"/>
    </location>
</feature>
<protein>
    <submittedName>
        <fullName evidence="2">HupE/UreJ family protein</fullName>
    </submittedName>
</protein>
<feature type="transmembrane region" description="Helical" evidence="1">
    <location>
        <begin position="288"/>
        <end position="306"/>
    </location>
</feature>
<proteinExistence type="predicted"/>
<name>A0A6N0HQR6_9GAMM</name>
<dbReference type="Proteomes" id="UP000509429">
    <property type="component" value="Chromosome"/>
</dbReference>
<evidence type="ECO:0000256" key="1">
    <source>
        <dbReference type="SAM" id="Phobius"/>
    </source>
</evidence>
<dbReference type="Pfam" id="PF13795">
    <property type="entry name" value="HupE_UreJ_2"/>
    <property type="match status" value="1"/>
</dbReference>
<dbReference type="AlphaFoldDB" id="A0A6N0HQR6"/>
<dbReference type="KEGG" id="reo:HUE58_06685"/>
<evidence type="ECO:0000313" key="3">
    <source>
        <dbReference type="Proteomes" id="UP000509429"/>
    </source>
</evidence>
<sequence length="375" mass="42314">MPYLIKIIALFWLLIGVSIADVVKPALVEISIYSDKKVTVVIDLTLEAAMTGIGTQYKKTTDAPSSTQYDTLRSLTADDLREQFKIFEAEFLSHILLTINEIPRQLTLISAKIDIVGYKKRPRKTLLTYSTQLSKWPKTLSWQYNKAYGDSALRYQVYKEGEYNWSQWRWLRNGAPSDMIDINYPEPMTTMQRMLQFVSIGFDHVIPLGWDHILFIIGTALSSLVWRRLLLLVSAFTLAHTLTLGLAMLGIVEISGRIIEPLIAFSIAYVAIENLLPNQSIKRKSIIVFLFGLVHGLGFASMLKGFKMSSDNFLTTLISFNVGVELAQIVIVSSVVLILFFIKSLNLDYKKIAIIPTSIVIALIGSWWGINRLIG</sequence>